<keyword evidence="2" id="KW-1185">Reference proteome</keyword>
<proteinExistence type="predicted"/>
<dbReference type="AlphaFoldDB" id="A0A7T7S1F5"/>
<gene>
    <name evidence="1" type="ORF">JG540_05500</name>
</gene>
<reference evidence="1 2" key="1">
    <citation type="submission" date="2020-12" db="EMBL/GenBank/DDBJ databases">
        <authorList>
            <person name="Zhou J."/>
        </authorList>
    </citation>
    <scope>NUCLEOTIDE SEQUENCE [LARGE SCALE GENOMIC DNA]</scope>
    <source>
        <strain evidence="1 2">CCUG 61299</strain>
    </source>
</reference>
<dbReference type="RefSeq" id="WP_200274672.1">
    <property type="nucleotide sequence ID" value="NZ_CP066802.1"/>
</dbReference>
<evidence type="ECO:0000313" key="1">
    <source>
        <dbReference type="EMBL" id="QQM66582.1"/>
    </source>
</evidence>
<organism evidence="1 2">
    <name type="scientific">Actinomyces weissii</name>
    <dbReference type="NCBI Taxonomy" id="675090"/>
    <lineage>
        <taxon>Bacteria</taxon>
        <taxon>Bacillati</taxon>
        <taxon>Actinomycetota</taxon>
        <taxon>Actinomycetes</taxon>
        <taxon>Actinomycetales</taxon>
        <taxon>Actinomycetaceae</taxon>
        <taxon>Actinomyces</taxon>
    </lineage>
</organism>
<protein>
    <submittedName>
        <fullName evidence="1">Uncharacterized protein</fullName>
    </submittedName>
</protein>
<evidence type="ECO:0000313" key="2">
    <source>
        <dbReference type="Proteomes" id="UP000595895"/>
    </source>
</evidence>
<dbReference type="Proteomes" id="UP000595895">
    <property type="component" value="Chromosome"/>
</dbReference>
<accession>A0A7T7S1F5</accession>
<dbReference type="EMBL" id="CP066802">
    <property type="protein sequence ID" value="QQM66582.1"/>
    <property type="molecule type" value="Genomic_DNA"/>
</dbReference>
<sequence length="112" mass="11158">MAGLLGAAGDPSPTHVIAWQQAASENAAAYQALLADLAPPDLATTHGTLGALKAITTTWPAWQAPAAHAPQGPVAPAAPGGLGACVGRGLVTLWPRLPLVGWAARELSLAEG</sequence>
<dbReference type="KEGG" id="awe:JG540_05500"/>
<name>A0A7T7S1F5_9ACTO</name>